<keyword evidence="7 8" id="KW-0456">Lyase</keyword>
<dbReference type="Pfam" id="PF16363">
    <property type="entry name" value="GDP_Man_Dehyd"/>
    <property type="match status" value="1"/>
</dbReference>
<evidence type="ECO:0000256" key="8">
    <source>
        <dbReference type="RuleBase" id="RU004473"/>
    </source>
</evidence>
<evidence type="ECO:0000256" key="6">
    <source>
        <dbReference type="ARBA" id="ARBA00023027"/>
    </source>
</evidence>
<reference evidence="10 11" key="1">
    <citation type="submission" date="2016-10" db="EMBL/GenBank/DDBJ databases">
        <authorList>
            <person name="de Groot N.N."/>
        </authorList>
    </citation>
    <scope>NUCLEOTIDE SEQUENCE [LARGE SCALE GENOMIC DNA]</scope>
    <source>
        <strain evidence="10 11">CGMCC 1.3702</strain>
    </source>
</reference>
<dbReference type="Gene3D" id="3.90.25.10">
    <property type="entry name" value="UDP-galactose 4-epimerase, domain 1"/>
    <property type="match status" value="1"/>
</dbReference>
<evidence type="ECO:0000313" key="10">
    <source>
        <dbReference type="EMBL" id="SFB33019.1"/>
    </source>
</evidence>
<sequence>MSKSLLITGGAGFIASHFIHYIRQQYPEYHIINIDKLTYAGSDTNLKHITFTENYDFIKGDIADEQLINHIFSDYDIDGVIHFAAESHVDRSIKDAKTFIESNVLGTTVLLQAARNAWNKAGELDKRRFYQISTDEVYGSLELDTDKRFNEQTPYDPRNPYSASKASADMLVKSFGHTYDMNIVTSSSSNNYGPGQHAEKLIPTIISNALHGKPIPLYGDGKNVRDWLYVKDHCRALDLVFHEGKTLEKYNISGRNEQSNIELALMICDILDHLKPKTYSHKELITFTDDRQGHDRRYAVDDRKIRTTLGWKPLMTFDAGLNKTVEWYVDQWEKVTL</sequence>
<dbReference type="EC" id="4.2.1.46" evidence="4 8"/>
<dbReference type="Proteomes" id="UP000198642">
    <property type="component" value="Unassembled WGS sequence"/>
</dbReference>
<dbReference type="Gene3D" id="3.40.50.720">
    <property type="entry name" value="NAD(P)-binding Rossmann-like Domain"/>
    <property type="match status" value="1"/>
</dbReference>
<accession>A0A1I1A4Y6</accession>
<evidence type="ECO:0000256" key="4">
    <source>
        <dbReference type="ARBA" id="ARBA00011990"/>
    </source>
</evidence>
<dbReference type="AlphaFoldDB" id="A0A1I1A4Y6"/>
<dbReference type="GO" id="GO:0009225">
    <property type="term" value="P:nucleotide-sugar metabolic process"/>
    <property type="evidence" value="ECO:0007669"/>
    <property type="project" value="InterPro"/>
</dbReference>
<evidence type="ECO:0000256" key="2">
    <source>
        <dbReference type="ARBA" id="ARBA00001911"/>
    </source>
</evidence>
<dbReference type="NCBIfam" id="TIGR01181">
    <property type="entry name" value="dTDP_gluc_dehyt"/>
    <property type="match status" value="1"/>
</dbReference>
<dbReference type="FunFam" id="3.40.50.720:FF:000304">
    <property type="entry name" value="UDP-glucose 4,6-dehydratase"/>
    <property type="match status" value="1"/>
</dbReference>
<dbReference type="STRING" id="237679.SAMN04488072_11645"/>
<keyword evidence="11" id="KW-1185">Reference proteome</keyword>
<dbReference type="GO" id="GO:0008460">
    <property type="term" value="F:dTDP-glucose 4,6-dehydratase activity"/>
    <property type="evidence" value="ECO:0007669"/>
    <property type="project" value="UniProtKB-EC"/>
</dbReference>
<evidence type="ECO:0000313" key="11">
    <source>
        <dbReference type="Proteomes" id="UP000198642"/>
    </source>
</evidence>
<comment type="similarity">
    <text evidence="3 8">Belongs to the NAD(P)-dependent epimerase/dehydratase family. dTDP-glucose dehydratase subfamily.</text>
</comment>
<evidence type="ECO:0000256" key="1">
    <source>
        <dbReference type="ARBA" id="ARBA00001539"/>
    </source>
</evidence>
<protein>
    <recommendedName>
        <fullName evidence="5 8">dTDP-glucose 4,6-dehydratase</fullName>
        <ecNumber evidence="4 8">4.2.1.46</ecNumber>
    </recommendedName>
</protein>
<dbReference type="OrthoDB" id="9811743at2"/>
<dbReference type="InterPro" id="IPR005888">
    <property type="entry name" value="dTDP_Gluc_deHydtase"/>
</dbReference>
<organism evidence="10 11">
    <name type="scientific">Lentibacillus halodurans</name>
    <dbReference type="NCBI Taxonomy" id="237679"/>
    <lineage>
        <taxon>Bacteria</taxon>
        <taxon>Bacillati</taxon>
        <taxon>Bacillota</taxon>
        <taxon>Bacilli</taxon>
        <taxon>Bacillales</taxon>
        <taxon>Bacillaceae</taxon>
        <taxon>Lentibacillus</taxon>
    </lineage>
</organism>
<evidence type="ECO:0000256" key="5">
    <source>
        <dbReference type="ARBA" id="ARBA00016977"/>
    </source>
</evidence>
<keyword evidence="6" id="KW-0520">NAD</keyword>
<dbReference type="SUPFAM" id="SSF51735">
    <property type="entry name" value="NAD(P)-binding Rossmann-fold domains"/>
    <property type="match status" value="1"/>
</dbReference>
<comment type="catalytic activity">
    <reaction evidence="1 8">
        <text>dTDP-alpha-D-glucose = dTDP-4-dehydro-6-deoxy-alpha-D-glucose + H2O</text>
        <dbReference type="Rhea" id="RHEA:17221"/>
        <dbReference type="ChEBI" id="CHEBI:15377"/>
        <dbReference type="ChEBI" id="CHEBI:57477"/>
        <dbReference type="ChEBI" id="CHEBI:57649"/>
        <dbReference type="EC" id="4.2.1.46"/>
    </reaction>
</comment>
<dbReference type="EMBL" id="FOJW01000016">
    <property type="protein sequence ID" value="SFB33019.1"/>
    <property type="molecule type" value="Genomic_DNA"/>
</dbReference>
<name>A0A1I1A4Y6_9BACI</name>
<dbReference type="InterPro" id="IPR036291">
    <property type="entry name" value="NAD(P)-bd_dom_sf"/>
</dbReference>
<comment type="cofactor">
    <cofactor evidence="2 8">
        <name>NAD(+)</name>
        <dbReference type="ChEBI" id="CHEBI:57540"/>
    </cofactor>
</comment>
<dbReference type="CDD" id="cd05246">
    <property type="entry name" value="dTDP_GD_SDR_e"/>
    <property type="match status" value="1"/>
</dbReference>
<evidence type="ECO:0000256" key="3">
    <source>
        <dbReference type="ARBA" id="ARBA00008178"/>
    </source>
</evidence>
<gene>
    <name evidence="10" type="ORF">SAMN04488072_11645</name>
</gene>
<proteinExistence type="inferred from homology"/>
<dbReference type="InterPro" id="IPR016040">
    <property type="entry name" value="NAD(P)-bd_dom"/>
</dbReference>
<feature type="domain" description="NAD(P)-binding" evidence="9">
    <location>
        <begin position="6"/>
        <end position="323"/>
    </location>
</feature>
<evidence type="ECO:0000256" key="7">
    <source>
        <dbReference type="ARBA" id="ARBA00023239"/>
    </source>
</evidence>
<evidence type="ECO:0000259" key="9">
    <source>
        <dbReference type="Pfam" id="PF16363"/>
    </source>
</evidence>
<dbReference type="RefSeq" id="WP_090240774.1">
    <property type="nucleotide sequence ID" value="NZ_FOJW01000016.1"/>
</dbReference>
<dbReference type="PANTHER" id="PTHR43000">
    <property type="entry name" value="DTDP-D-GLUCOSE 4,6-DEHYDRATASE-RELATED"/>
    <property type="match status" value="1"/>
</dbReference>